<evidence type="ECO:0000256" key="4">
    <source>
        <dbReference type="ARBA" id="ARBA00022989"/>
    </source>
</evidence>
<comment type="subcellular location">
    <subcellularLocation>
        <location evidence="1">Cell membrane</location>
        <topology evidence="1">Multi-pass membrane protein</topology>
    </subcellularLocation>
</comment>
<comment type="caution">
    <text evidence="7">The sequence shown here is derived from an EMBL/GenBank/DDBJ whole genome shotgun (WGS) entry which is preliminary data.</text>
</comment>
<dbReference type="EMBL" id="QGLE01000008">
    <property type="protein sequence ID" value="PWR21237.1"/>
    <property type="molecule type" value="Genomic_DNA"/>
</dbReference>
<name>A0A317E2C0_9PROT</name>
<dbReference type="PANTHER" id="PTHR33931:SF2">
    <property type="entry name" value="HOLIN-LIKE PROTEIN CIDA"/>
    <property type="match status" value="1"/>
</dbReference>
<sequence>MTAHRLPLRLKAILRRSRLAQLALIVGVWALGDAVSRGLALPVPGGIIGMALMLALLLAHGLGPASIRRGADVLLADMLLFFVPAVMGLLDHGEFIGLLGLKLLAAILCGTLLVMAGTALTVETVQRLMARAELRHDH</sequence>
<dbReference type="InterPro" id="IPR005538">
    <property type="entry name" value="LrgA/CidA"/>
</dbReference>
<evidence type="ECO:0000313" key="7">
    <source>
        <dbReference type="EMBL" id="PWR21237.1"/>
    </source>
</evidence>
<dbReference type="PANTHER" id="PTHR33931">
    <property type="entry name" value="HOLIN-LIKE PROTEIN CIDA-RELATED"/>
    <property type="match status" value="1"/>
</dbReference>
<dbReference type="RefSeq" id="WP_109906915.1">
    <property type="nucleotide sequence ID" value="NZ_QGLE01000008.1"/>
</dbReference>
<organism evidence="7 8">
    <name type="scientific">Zavarzinia aquatilis</name>
    <dbReference type="NCBI Taxonomy" id="2211142"/>
    <lineage>
        <taxon>Bacteria</taxon>
        <taxon>Pseudomonadati</taxon>
        <taxon>Pseudomonadota</taxon>
        <taxon>Alphaproteobacteria</taxon>
        <taxon>Rhodospirillales</taxon>
        <taxon>Zavarziniaceae</taxon>
        <taxon>Zavarzinia</taxon>
    </lineage>
</organism>
<evidence type="ECO:0000256" key="5">
    <source>
        <dbReference type="ARBA" id="ARBA00023136"/>
    </source>
</evidence>
<protein>
    <submittedName>
        <fullName evidence="7">CidA/LrgA family protein</fullName>
    </submittedName>
</protein>
<keyword evidence="8" id="KW-1185">Reference proteome</keyword>
<dbReference type="Proteomes" id="UP000245461">
    <property type="component" value="Unassembled WGS sequence"/>
</dbReference>
<keyword evidence="3 6" id="KW-0812">Transmembrane</keyword>
<evidence type="ECO:0000256" key="6">
    <source>
        <dbReference type="SAM" id="Phobius"/>
    </source>
</evidence>
<dbReference type="Pfam" id="PF03788">
    <property type="entry name" value="LrgA"/>
    <property type="match status" value="1"/>
</dbReference>
<reference evidence="7 8" key="1">
    <citation type="submission" date="2018-05" db="EMBL/GenBank/DDBJ databases">
        <title>Zavarzinia sp. HR-AS.</title>
        <authorList>
            <person name="Lee Y."/>
            <person name="Jeon C.O."/>
        </authorList>
    </citation>
    <scope>NUCLEOTIDE SEQUENCE [LARGE SCALE GENOMIC DNA]</scope>
    <source>
        <strain evidence="7 8">HR-AS</strain>
    </source>
</reference>
<evidence type="ECO:0000256" key="1">
    <source>
        <dbReference type="ARBA" id="ARBA00004651"/>
    </source>
</evidence>
<dbReference type="OrthoDB" id="194658at2"/>
<feature type="transmembrane region" description="Helical" evidence="6">
    <location>
        <begin position="40"/>
        <end position="59"/>
    </location>
</feature>
<evidence type="ECO:0000256" key="2">
    <source>
        <dbReference type="ARBA" id="ARBA00022475"/>
    </source>
</evidence>
<keyword evidence="2" id="KW-1003">Cell membrane</keyword>
<proteinExistence type="predicted"/>
<dbReference type="GO" id="GO:0005886">
    <property type="term" value="C:plasma membrane"/>
    <property type="evidence" value="ECO:0007669"/>
    <property type="project" value="UniProtKB-SubCell"/>
</dbReference>
<feature type="transmembrane region" description="Helical" evidence="6">
    <location>
        <begin position="71"/>
        <end position="90"/>
    </location>
</feature>
<accession>A0A317E2C0</accession>
<keyword evidence="5 6" id="KW-0472">Membrane</keyword>
<keyword evidence="4 6" id="KW-1133">Transmembrane helix</keyword>
<gene>
    <name evidence="7" type="ORF">DKG74_14660</name>
</gene>
<dbReference type="AlphaFoldDB" id="A0A317E2C0"/>
<evidence type="ECO:0000313" key="8">
    <source>
        <dbReference type="Proteomes" id="UP000245461"/>
    </source>
</evidence>
<evidence type="ECO:0000256" key="3">
    <source>
        <dbReference type="ARBA" id="ARBA00022692"/>
    </source>
</evidence>
<feature type="transmembrane region" description="Helical" evidence="6">
    <location>
        <begin position="96"/>
        <end position="122"/>
    </location>
</feature>